<evidence type="ECO:0000256" key="7">
    <source>
        <dbReference type="ARBA" id="ARBA00023177"/>
    </source>
</evidence>
<evidence type="ECO:0000256" key="1">
    <source>
        <dbReference type="ARBA" id="ARBA00004141"/>
    </source>
</evidence>
<reference evidence="12" key="3">
    <citation type="submission" date="2020-10" db="EMBL/GenBank/DDBJ databases">
        <authorList>
            <person name="Palmer J.M."/>
        </authorList>
    </citation>
    <scope>NUCLEOTIDE SEQUENCE</scope>
    <source>
        <strain evidence="12">UCD 2041</strain>
    </source>
</reference>
<dbReference type="GO" id="GO:0008519">
    <property type="term" value="F:ammonium channel activity"/>
    <property type="evidence" value="ECO:0007669"/>
    <property type="project" value="InterPro"/>
</dbReference>
<evidence type="ECO:0000256" key="6">
    <source>
        <dbReference type="ARBA" id="ARBA00023136"/>
    </source>
</evidence>
<gene>
    <name evidence="13" type="primary">MEP2</name>
    <name evidence="12" type="ORF">BRETT_004613</name>
    <name evidence="13" type="ORF">DEBR0S6_10132G</name>
    <name evidence="11" type="ORF">HII12_001612</name>
</gene>
<dbReference type="FunFam" id="1.10.3430.10:FF:000003">
    <property type="entry name" value="Ammonium transporter"/>
    <property type="match status" value="1"/>
</dbReference>
<feature type="transmembrane region" description="Helical" evidence="8">
    <location>
        <begin position="365"/>
        <end position="389"/>
    </location>
</feature>
<proteinExistence type="inferred from homology"/>
<keyword evidence="7 8" id="KW-0924">Ammonia transport</keyword>
<feature type="transmembrane region" description="Helical" evidence="8">
    <location>
        <begin position="204"/>
        <end position="221"/>
    </location>
</feature>
<feature type="domain" description="Ammonium transporter AmtB-like" evidence="10">
    <location>
        <begin position="12"/>
        <end position="419"/>
    </location>
</feature>
<dbReference type="Pfam" id="PF00909">
    <property type="entry name" value="Ammonium_transp"/>
    <property type="match status" value="1"/>
</dbReference>
<evidence type="ECO:0000313" key="13">
    <source>
        <dbReference type="EMBL" id="VUG20196.1"/>
    </source>
</evidence>
<dbReference type="Proteomes" id="UP000568158">
    <property type="component" value="Unassembled WGS sequence"/>
</dbReference>
<comment type="subcellular location">
    <subcellularLocation>
        <location evidence="8">Cell membrane</location>
        <topology evidence="8">Multi-pass membrane protein</topology>
    </subcellularLocation>
    <subcellularLocation>
        <location evidence="1">Membrane</location>
        <topology evidence="1">Multi-pass membrane protein</topology>
    </subcellularLocation>
</comment>
<accession>A0A7D9D198</accession>
<dbReference type="OrthoDB" id="534912at2759"/>
<evidence type="ECO:0000256" key="3">
    <source>
        <dbReference type="ARBA" id="ARBA00022448"/>
    </source>
</evidence>
<evidence type="ECO:0000256" key="2">
    <source>
        <dbReference type="ARBA" id="ARBA00005887"/>
    </source>
</evidence>
<protein>
    <recommendedName>
        <fullName evidence="8">Ammonium transporter</fullName>
    </recommendedName>
</protein>
<dbReference type="InterPro" id="IPR018047">
    <property type="entry name" value="Ammonium_transpt_CS"/>
</dbReference>
<feature type="transmembrane region" description="Helical" evidence="8">
    <location>
        <begin position="129"/>
        <end position="149"/>
    </location>
</feature>
<evidence type="ECO:0000313" key="14">
    <source>
        <dbReference type="Proteomes" id="UP000478008"/>
    </source>
</evidence>
<dbReference type="EMBL" id="CP063135">
    <property type="protein sequence ID" value="QOU19966.1"/>
    <property type="molecule type" value="Genomic_DNA"/>
</dbReference>
<evidence type="ECO:0000256" key="9">
    <source>
        <dbReference type="SAM" id="MobiDB-lite"/>
    </source>
</evidence>
<feature type="transmembrane region" description="Helical" evidence="8">
    <location>
        <begin position="12"/>
        <end position="32"/>
    </location>
</feature>
<evidence type="ECO:0000313" key="12">
    <source>
        <dbReference type="EMBL" id="QOU19966.1"/>
    </source>
</evidence>
<organism evidence="13 14">
    <name type="scientific">Dekkera bruxellensis</name>
    <name type="common">Brettanomyces custersii</name>
    <dbReference type="NCBI Taxonomy" id="5007"/>
    <lineage>
        <taxon>Eukaryota</taxon>
        <taxon>Fungi</taxon>
        <taxon>Dikarya</taxon>
        <taxon>Ascomycota</taxon>
        <taxon>Saccharomycotina</taxon>
        <taxon>Pichiomycetes</taxon>
        <taxon>Pichiales</taxon>
        <taxon>Pichiaceae</taxon>
        <taxon>Brettanomyces</taxon>
    </lineage>
</organism>
<dbReference type="InterPro" id="IPR001905">
    <property type="entry name" value="Ammonium_transpt"/>
</dbReference>
<evidence type="ECO:0000256" key="8">
    <source>
        <dbReference type="RuleBase" id="RU362002"/>
    </source>
</evidence>
<dbReference type="PROSITE" id="PS01219">
    <property type="entry name" value="AMMONIUM_TRANSP"/>
    <property type="match status" value="1"/>
</dbReference>
<feature type="transmembrane region" description="Helical" evidence="8">
    <location>
        <begin position="263"/>
        <end position="282"/>
    </location>
</feature>
<dbReference type="Proteomes" id="UP000478008">
    <property type="component" value="Unassembled WGS sequence"/>
</dbReference>
<feature type="compositionally biased region" description="Basic and acidic residues" evidence="9">
    <location>
        <begin position="457"/>
        <end position="467"/>
    </location>
</feature>
<keyword evidence="4 8" id="KW-0812">Transmembrane</keyword>
<dbReference type="KEGG" id="bbrx:BRETT_004613"/>
<evidence type="ECO:0000313" key="15">
    <source>
        <dbReference type="Proteomes" id="UP000568158"/>
    </source>
</evidence>
<reference evidence="13 14" key="1">
    <citation type="submission" date="2019-07" db="EMBL/GenBank/DDBJ databases">
        <authorList>
            <person name="Friedrich A."/>
            <person name="Schacherer J."/>
        </authorList>
    </citation>
    <scope>NUCLEOTIDE SEQUENCE [LARGE SCALE GENOMIC DNA]</scope>
</reference>
<feature type="transmembrane region" description="Helical" evidence="8">
    <location>
        <begin position="161"/>
        <end position="183"/>
    </location>
</feature>
<feature type="transmembrane region" description="Helical" evidence="8">
    <location>
        <begin position="288"/>
        <end position="308"/>
    </location>
</feature>
<evidence type="ECO:0000256" key="5">
    <source>
        <dbReference type="ARBA" id="ARBA00022989"/>
    </source>
</evidence>
<evidence type="ECO:0000256" key="4">
    <source>
        <dbReference type="ARBA" id="ARBA00022692"/>
    </source>
</evidence>
<reference evidence="12" key="4">
    <citation type="journal article" name="BMC Genomics">
        <title>New genome assemblies reveal patterns of domestication and adaptation across Brettanomyces (Dekkera) species.</title>
        <authorList>
            <person name="Roach M.J."/>
            <person name="Borneman A.R."/>
        </authorList>
    </citation>
    <scope>NUCLEOTIDE SEQUENCE</scope>
    <source>
        <strain evidence="12">UCD 2041</strain>
    </source>
</reference>
<dbReference type="Proteomes" id="UP000663131">
    <property type="component" value="Chromosome 7"/>
</dbReference>
<feature type="transmembrane region" description="Helical" evidence="8">
    <location>
        <begin position="320"/>
        <end position="345"/>
    </location>
</feature>
<comment type="similarity">
    <text evidence="2 8">Belongs to the ammonia transporter channel (TC 1.A.11.2) family.</text>
</comment>
<dbReference type="SUPFAM" id="SSF111352">
    <property type="entry name" value="Ammonium transporter"/>
    <property type="match status" value="1"/>
</dbReference>
<dbReference type="GO" id="GO:0005886">
    <property type="term" value="C:plasma membrane"/>
    <property type="evidence" value="ECO:0007669"/>
    <property type="project" value="UniProtKB-SubCell"/>
</dbReference>
<dbReference type="Gene3D" id="1.10.3430.10">
    <property type="entry name" value="Ammonium transporter AmtB like domains"/>
    <property type="match status" value="1"/>
</dbReference>
<dbReference type="GO" id="GO:0019740">
    <property type="term" value="P:nitrogen utilization"/>
    <property type="evidence" value="ECO:0007669"/>
    <property type="project" value="UniProtKB-ARBA"/>
</dbReference>
<keyword evidence="6 8" id="KW-0472">Membrane</keyword>
<evidence type="ECO:0000259" key="10">
    <source>
        <dbReference type="Pfam" id="PF00909"/>
    </source>
</evidence>
<sequence length="473" mass="51322">MVKNMNDQTAMVWLATSGALVWIMIPGIGLLYSGLSRKKHALSLLWASMMAICVVTFQWFFWGYSLTFGTAHHGFIGDLTYFSLKDILDDTFDDAMPQVVYCFFQCMFAMITGAIMLGGACERARLGPMMVFLFLWTTIVYCPCAMWTWNADGWLATLGTYDFAGGGPVHQSSGFGALAYAFVCGKRRDPVARKGLPKYKPHSVTSVVLGTVFLWFGWFGFNGGSSGNASLRGFYACLNTNLAASCGGLAWMILDYFRCGHKWTTVGLCSGAVAGLVGITPAAGFVPIYFAVPIGVLTAIAANYAVDLKNMLEIDDGMDAWALHGVGGFVGSALTGLFAADYIVATDLDAAPAAGGWLNHHWVQLGYQLAANVSIDAWSFVVTSILLLLMNQIPFLKIRLSEEEEDLGTDAAQIGEFTYEDSNMYIPEPIRSVASRTHLPRFMKKNAGDANVVPLPKNDESTEEKSTGKSSSS</sequence>
<dbReference type="AlphaFoldDB" id="A0A7D9D198"/>
<feature type="region of interest" description="Disordered" evidence="9">
    <location>
        <begin position="445"/>
        <end position="473"/>
    </location>
</feature>
<dbReference type="EMBL" id="JABCYN010000020">
    <property type="protein sequence ID" value="KAF6013631.1"/>
    <property type="molecule type" value="Genomic_DNA"/>
</dbReference>
<feature type="transmembrane region" description="Helical" evidence="8">
    <location>
        <begin position="233"/>
        <end position="254"/>
    </location>
</feature>
<reference evidence="11 15" key="2">
    <citation type="journal article" date="2020" name="Appl. Microbiol. Biotechnol.">
        <title>Targeted gene deletion in Brettanomyces bruxellensis with an expression-free CRISPR-Cas9 system.</title>
        <authorList>
            <person name="Varela C."/>
            <person name="Bartel C."/>
            <person name="Onetto C."/>
            <person name="Borneman A."/>
        </authorList>
    </citation>
    <scope>NUCLEOTIDE SEQUENCE [LARGE SCALE GENOMIC DNA]</scope>
    <source>
        <strain evidence="11 15">AWRI1613</strain>
    </source>
</reference>
<dbReference type="RefSeq" id="XP_041136459.1">
    <property type="nucleotide sequence ID" value="XM_041283107.1"/>
</dbReference>
<keyword evidence="3 8" id="KW-0813">Transport</keyword>
<keyword evidence="14" id="KW-1185">Reference proteome</keyword>
<dbReference type="NCBIfam" id="TIGR00836">
    <property type="entry name" value="amt"/>
    <property type="match status" value="1"/>
</dbReference>
<dbReference type="InterPro" id="IPR024041">
    <property type="entry name" value="NH4_transpt_AmtB-like_dom"/>
</dbReference>
<evidence type="ECO:0000313" key="11">
    <source>
        <dbReference type="EMBL" id="KAF6013631.1"/>
    </source>
</evidence>
<keyword evidence="5 8" id="KW-1133">Transmembrane helix</keyword>
<dbReference type="PANTHER" id="PTHR43029">
    <property type="entry name" value="AMMONIUM TRANSPORTER MEP2"/>
    <property type="match status" value="1"/>
</dbReference>
<feature type="transmembrane region" description="Helical" evidence="8">
    <location>
        <begin position="98"/>
        <end position="117"/>
    </location>
</feature>
<dbReference type="PANTHER" id="PTHR43029:SF10">
    <property type="entry name" value="AMMONIUM TRANSPORTER MEP2"/>
    <property type="match status" value="1"/>
</dbReference>
<feature type="transmembrane region" description="Helical" evidence="8">
    <location>
        <begin position="44"/>
        <end position="62"/>
    </location>
</feature>
<name>A0A7D9D198_DEKBR</name>
<dbReference type="EMBL" id="CABFWN010000006">
    <property type="protein sequence ID" value="VUG20196.1"/>
    <property type="molecule type" value="Genomic_DNA"/>
</dbReference>
<dbReference type="GeneID" id="64576536"/>
<dbReference type="InterPro" id="IPR029020">
    <property type="entry name" value="Ammonium/urea_transptr"/>
</dbReference>